<reference evidence="1 2" key="2">
    <citation type="journal article" date="2022" name="Mol. Ecol. Resour.">
        <title>The genomes of chicory, endive, great burdock and yacon provide insights into Asteraceae paleo-polyploidization history and plant inulin production.</title>
        <authorList>
            <person name="Fan W."/>
            <person name="Wang S."/>
            <person name="Wang H."/>
            <person name="Wang A."/>
            <person name="Jiang F."/>
            <person name="Liu H."/>
            <person name="Zhao H."/>
            <person name="Xu D."/>
            <person name="Zhang Y."/>
        </authorList>
    </citation>
    <scope>NUCLEOTIDE SEQUENCE [LARGE SCALE GENOMIC DNA]</scope>
    <source>
        <strain evidence="2">cv. Yunnan</strain>
        <tissue evidence="1">Leaves</tissue>
    </source>
</reference>
<sequence length="228" mass="26422">MVLLLVEVGGNKINYTIYNQRIVVRHWLTIAVPSALSLSVAFAERLLLVLQREARSGKFEVFKPQVPKRDKDKNARHPDILGDIWYWYVDPKTGEAVVIGKVRLESGCLVPRELIRVFDEICFINFSVKDLEALADRRRWKLKMQSCEDRRLKTEDDPELLSRWSLLKHFRVTNTLDRTLHLVTGIPVVSIIRFETKSVFIPHERLNKESIDSITQGNVVQLLSGYLQ</sequence>
<keyword evidence="2" id="KW-1185">Reference proteome</keyword>
<proteinExistence type="predicted"/>
<protein>
    <submittedName>
        <fullName evidence="1">Uncharacterized protein</fullName>
    </submittedName>
</protein>
<organism evidence="1 2">
    <name type="scientific">Smallanthus sonchifolius</name>
    <dbReference type="NCBI Taxonomy" id="185202"/>
    <lineage>
        <taxon>Eukaryota</taxon>
        <taxon>Viridiplantae</taxon>
        <taxon>Streptophyta</taxon>
        <taxon>Embryophyta</taxon>
        <taxon>Tracheophyta</taxon>
        <taxon>Spermatophyta</taxon>
        <taxon>Magnoliopsida</taxon>
        <taxon>eudicotyledons</taxon>
        <taxon>Gunneridae</taxon>
        <taxon>Pentapetalae</taxon>
        <taxon>asterids</taxon>
        <taxon>campanulids</taxon>
        <taxon>Asterales</taxon>
        <taxon>Asteraceae</taxon>
        <taxon>Asteroideae</taxon>
        <taxon>Heliantheae alliance</taxon>
        <taxon>Millerieae</taxon>
        <taxon>Smallanthus</taxon>
    </lineage>
</organism>
<gene>
    <name evidence="1" type="ORF">L1987_18920</name>
</gene>
<comment type="caution">
    <text evidence="1">The sequence shown here is derived from an EMBL/GenBank/DDBJ whole genome shotgun (WGS) entry which is preliminary data.</text>
</comment>
<evidence type="ECO:0000313" key="2">
    <source>
        <dbReference type="Proteomes" id="UP001056120"/>
    </source>
</evidence>
<name>A0ACB9J396_9ASTR</name>
<evidence type="ECO:0000313" key="1">
    <source>
        <dbReference type="EMBL" id="KAI3814173.1"/>
    </source>
</evidence>
<accession>A0ACB9J396</accession>
<dbReference type="EMBL" id="CM042023">
    <property type="protein sequence ID" value="KAI3814173.1"/>
    <property type="molecule type" value="Genomic_DNA"/>
</dbReference>
<dbReference type="Proteomes" id="UP001056120">
    <property type="component" value="Linkage Group LG06"/>
</dbReference>
<reference evidence="2" key="1">
    <citation type="journal article" date="2022" name="Mol. Ecol. Resour.">
        <title>The genomes of chicory, endive, great burdock and yacon provide insights into Asteraceae palaeo-polyploidization history and plant inulin production.</title>
        <authorList>
            <person name="Fan W."/>
            <person name="Wang S."/>
            <person name="Wang H."/>
            <person name="Wang A."/>
            <person name="Jiang F."/>
            <person name="Liu H."/>
            <person name="Zhao H."/>
            <person name="Xu D."/>
            <person name="Zhang Y."/>
        </authorList>
    </citation>
    <scope>NUCLEOTIDE SEQUENCE [LARGE SCALE GENOMIC DNA]</scope>
    <source>
        <strain evidence="2">cv. Yunnan</strain>
    </source>
</reference>